<evidence type="ECO:0000313" key="4">
    <source>
        <dbReference type="EMBL" id="KMW16328.1"/>
    </source>
</evidence>
<comment type="caution">
    <text evidence="4">The sequence shown here is derived from an EMBL/GenBank/DDBJ whole genome shotgun (WGS) entry which is preliminary data.</text>
</comment>
<dbReference type="InterPro" id="IPR037185">
    <property type="entry name" value="EmrE-like"/>
</dbReference>
<feature type="transmembrane region" description="Helical" evidence="2">
    <location>
        <begin position="264"/>
        <end position="281"/>
    </location>
</feature>
<feature type="transmembrane region" description="Helical" evidence="2">
    <location>
        <begin position="32"/>
        <end position="53"/>
    </location>
</feature>
<feature type="transmembrane region" description="Helical" evidence="2">
    <location>
        <begin position="90"/>
        <end position="111"/>
    </location>
</feature>
<dbReference type="RefSeq" id="WP_007869905.1">
    <property type="nucleotide sequence ID" value="NZ_KQ235882.1"/>
</dbReference>
<feature type="transmembrane region" description="Helical" evidence="2">
    <location>
        <begin position="120"/>
        <end position="139"/>
    </location>
</feature>
<keyword evidence="2" id="KW-0812">Transmembrane</keyword>
<feature type="transmembrane region" description="Helical" evidence="2">
    <location>
        <begin position="177"/>
        <end position="194"/>
    </location>
</feature>
<organism evidence="4 5">
    <name type="scientific">[Clostridium] citroniae WAL-19142</name>
    <dbReference type="NCBI Taxonomy" id="742734"/>
    <lineage>
        <taxon>Bacteria</taxon>
        <taxon>Bacillati</taxon>
        <taxon>Bacillota</taxon>
        <taxon>Clostridia</taxon>
        <taxon>Lachnospirales</taxon>
        <taxon>Lachnospiraceae</taxon>
        <taxon>Enterocloster</taxon>
    </lineage>
</organism>
<sequence length="290" mass="31396">MKAKFGVIFSMAAFGTIGVFVRNIPLASGELALYRAVIAVTALLLWQACTGQFIKVLDIKKELPLLFLSGAAMSVNWILLFEAYRYTTVAMATLSYYFAPVIITVSSTLLFRERLTSRQVFCFVMSTFGLVLVIGVSSGGGSNDLLGILLGLGAALFYAAVVLLNKGIRNVSGLNRTFLQFIAAILVMMPYVFLTGGSHLGSLDLAGTVNLLVVGIFHTGVCYCIYFSSLRYLRGQEASILSYIDPLVAVVVSVLLLHERVLPLQAAGGCMILGFTVLNEWNPGTREHRG</sequence>
<dbReference type="PANTHER" id="PTHR22911">
    <property type="entry name" value="ACYL-MALONYL CONDENSING ENZYME-RELATED"/>
    <property type="match status" value="1"/>
</dbReference>
<comment type="similarity">
    <text evidence="1">Belongs to the EamA transporter family.</text>
</comment>
<protein>
    <recommendedName>
        <fullName evidence="3">EamA domain-containing protein</fullName>
    </recommendedName>
</protein>
<keyword evidence="2" id="KW-0472">Membrane</keyword>
<dbReference type="InterPro" id="IPR000620">
    <property type="entry name" value="EamA_dom"/>
</dbReference>
<dbReference type="EMBL" id="ADLK01000031">
    <property type="protein sequence ID" value="KMW16328.1"/>
    <property type="molecule type" value="Genomic_DNA"/>
</dbReference>
<feature type="transmembrane region" description="Helical" evidence="2">
    <location>
        <begin position="206"/>
        <end position="228"/>
    </location>
</feature>
<name>A0A0J9BU69_9FIRM</name>
<evidence type="ECO:0000256" key="1">
    <source>
        <dbReference type="ARBA" id="ARBA00007362"/>
    </source>
</evidence>
<feature type="transmembrane region" description="Helical" evidence="2">
    <location>
        <begin position="7"/>
        <end position="26"/>
    </location>
</feature>
<evidence type="ECO:0000313" key="5">
    <source>
        <dbReference type="Proteomes" id="UP000037392"/>
    </source>
</evidence>
<keyword evidence="2" id="KW-1133">Transmembrane helix</keyword>
<dbReference type="SUPFAM" id="SSF103481">
    <property type="entry name" value="Multidrug resistance efflux transporter EmrE"/>
    <property type="match status" value="2"/>
</dbReference>
<feature type="transmembrane region" description="Helical" evidence="2">
    <location>
        <begin position="65"/>
        <end position="84"/>
    </location>
</feature>
<dbReference type="GeneID" id="93165964"/>
<proteinExistence type="inferred from homology"/>
<accession>A0A0J9BU69</accession>
<evidence type="ECO:0000259" key="3">
    <source>
        <dbReference type="Pfam" id="PF00892"/>
    </source>
</evidence>
<feature type="transmembrane region" description="Helical" evidence="2">
    <location>
        <begin position="240"/>
        <end position="258"/>
    </location>
</feature>
<dbReference type="AlphaFoldDB" id="A0A0J9BU69"/>
<dbReference type="Pfam" id="PF00892">
    <property type="entry name" value="EamA"/>
    <property type="match status" value="2"/>
</dbReference>
<dbReference type="GO" id="GO:0016020">
    <property type="term" value="C:membrane"/>
    <property type="evidence" value="ECO:0007669"/>
    <property type="project" value="InterPro"/>
</dbReference>
<gene>
    <name evidence="4" type="ORF">HMPREF9470_04382</name>
</gene>
<feature type="transmembrane region" description="Helical" evidence="2">
    <location>
        <begin position="145"/>
        <end position="165"/>
    </location>
</feature>
<reference evidence="4 5" key="1">
    <citation type="submission" date="2011-04" db="EMBL/GenBank/DDBJ databases">
        <title>The Genome Sequence of Clostridium citroniae WAL-19142.</title>
        <authorList>
            <consortium name="The Broad Institute Genome Sequencing Platform"/>
            <person name="Earl A."/>
            <person name="Ward D."/>
            <person name="Feldgarden M."/>
            <person name="Gevers D."/>
            <person name="Warren Y.A."/>
            <person name="Tyrrell K.L."/>
            <person name="Citron D.M."/>
            <person name="Goldstein E.J."/>
            <person name="Daigneault M."/>
            <person name="Allen-Vercoe E."/>
            <person name="Young S.K."/>
            <person name="Zeng Q."/>
            <person name="Gargeya S."/>
            <person name="Fitzgerald M."/>
            <person name="Haas B."/>
            <person name="Abouelleil A."/>
            <person name="Alvarado L."/>
            <person name="Arachchi H.M."/>
            <person name="Berlin A."/>
            <person name="Brown A."/>
            <person name="Chapman S.B."/>
            <person name="Chen Z."/>
            <person name="Dunbar C."/>
            <person name="Freedman E."/>
            <person name="Gearin G."/>
            <person name="Gellesch M."/>
            <person name="Goldberg J."/>
            <person name="Griggs A."/>
            <person name="Gujja S."/>
            <person name="Heilman E.R."/>
            <person name="Heiman D."/>
            <person name="Howarth C."/>
            <person name="Larson L."/>
            <person name="Lui A."/>
            <person name="MacDonald P.J."/>
            <person name="Mehta T."/>
            <person name="Montmayeur A."/>
            <person name="Murphy C."/>
            <person name="Neiman D."/>
            <person name="Pearson M."/>
            <person name="Priest M."/>
            <person name="Roberts A."/>
            <person name="Saif S."/>
            <person name="Shea T."/>
            <person name="Shenoy N."/>
            <person name="Sisk P."/>
            <person name="Stolte C."/>
            <person name="Sykes S."/>
            <person name="White J."/>
            <person name="Yandava C."/>
            <person name="Wortman J."/>
            <person name="Nusbaum C."/>
            <person name="Birren B."/>
        </authorList>
    </citation>
    <scope>NUCLEOTIDE SEQUENCE [LARGE SCALE GENOMIC DNA]</scope>
    <source>
        <strain evidence="4 5">WAL-19142</strain>
    </source>
</reference>
<dbReference type="PATRIC" id="fig|742734.4.peg.4696"/>
<evidence type="ECO:0000256" key="2">
    <source>
        <dbReference type="SAM" id="Phobius"/>
    </source>
</evidence>
<dbReference type="OrthoDB" id="9814238at2"/>
<feature type="domain" description="EamA" evidence="3">
    <location>
        <begin position="146"/>
        <end position="278"/>
    </location>
</feature>
<feature type="domain" description="EamA" evidence="3">
    <location>
        <begin position="5"/>
        <end position="134"/>
    </location>
</feature>
<dbReference type="Proteomes" id="UP000037392">
    <property type="component" value="Unassembled WGS sequence"/>
</dbReference>
<dbReference type="PANTHER" id="PTHR22911:SF102">
    <property type="entry name" value="MEMBRANE PROTEIN"/>
    <property type="match status" value="1"/>
</dbReference>